<sequence length="146" mass="16194">MPGMTGYELRKKIKAGLSILISLFSESSVLKKIPMVIMSSENVLARVDQCLEEGAEDFIVKPVKLSDVRRLKDYMNRDLGPGSSKGNNDYLKRKQLHEGPDPIFQSSSLLSSSPTSPLQSSTPHKSLESPTRQLRIVNCDSKFSPL</sequence>
<reference evidence="8 9" key="1">
    <citation type="journal article" date="2023" name="Hortic Res">
        <title>Pangenome of water caltrop reveals structural variations and asymmetric subgenome divergence after allopolyploidization.</title>
        <authorList>
            <person name="Zhang X."/>
            <person name="Chen Y."/>
            <person name="Wang L."/>
            <person name="Yuan Y."/>
            <person name="Fang M."/>
            <person name="Shi L."/>
            <person name="Lu R."/>
            <person name="Comes H.P."/>
            <person name="Ma Y."/>
            <person name="Chen Y."/>
            <person name="Huang G."/>
            <person name="Zhou Y."/>
            <person name="Zheng Z."/>
            <person name="Qiu Y."/>
        </authorList>
    </citation>
    <scope>NUCLEOTIDE SEQUENCE [LARGE SCALE GENOMIC DNA]</scope>
    <source>
        <tissue evidence="8">Roots</tissue>
    </source>
</reference>
<dbReference type="PANTHER" id="PTHR43874:SF50">
    <property type="entry name" value="TWO-COMPONENT RESPONSE REGULATOR ARR3-RELATED"/>
    <property type="match status" value="1"/>
</dbReference>
<evidence type="ECO:0000256" key="5">
    <source>
        <dbReference type="PROSITE-ProRule" id="PRU00169"/>
    </source>
</evidence>
<accession>A0AAN7L4V9</accession>
<dbReference type="Gene3D" id="3.40.50.2300">
    <property type="match status" value="1"/>
</dbReference>
<dbReference type="Proteomes" id="UP001345219">
    <property type="component" value="Chromosome 13"/>
</dbReference>
<comment type="caution">
    <text evidence="5">Lacks conserved residue(s) required for the propagation of feature annotation.</text>
</comment>
<comment type="caution">
    <text evidence="8">The sequence shown here is derived from an EMBL/GenBank/DDBJ whole genome shotgun (WGS) entry which is preliminary data.</text>
</comment>
<evidence type="ECO:0000313" key="9">
    <source>
        <dbReference type="Proteomes" id="UP001345219"/>
    </source>
</evidence>
<evidence type="ECO:0000256" key="3">
    <source>
        <dbReference type="ARBA" id="ARBA00023163"/>
    </source>
</evidence>
<keyword evidence="9" id="KW-1185">Reference proteome</keyword>
<keyword evidence="1" id="KW-0902">Two-component regulatory system</keyword>
<name>A0AAN7L4V9_9MYRT</name>
<organism evidence="8 9">
    <name type="scientific">Trapa incisa</name>
    <dbReference type="NCBI Taxonomy" id="236973"/>
    <lineage>
        <taxon>Eukaryota</taxon>
        <taxon>Viridiplantae</taxon>
        <taxon>Streptophyta</taxon>
        <taxon>Embryophyta</taxon>
        <taxon>Tracheophyta</taxon>
        <taxon>Spermatophyta</taxon>
        <taxon>Magnoliopsida</taxon>
        <taxon>eudicotyledons</taxon>
        <taxon>Gunneridae</taxon>
        <taxon>Pentapetalae</taxon>
        <taxon>rosids</taxon>
        <taxon>malvids</taxon>
        <taxon>Myrtales</taxon>
        <taxon>Lythraceae</taxon>
        <taxon>Trapa</taxon>
    </lineage>
</organism>
<keyword evidence="4" id="KW-0539">Nucleus</keyword>
<feature type="compositionally biased region" description="Low complexity" evidence="6">
    <location>
        <begin position="105"/>
        <end position="123"/>
    </location>
</feature>
<dbReference type="GO" id="GO:0009736">
    <property type="term" value="P:cytokinin-activated signaling pathway"/>
    <property type="evidence" value="ECO:0007669"/>
    <property type="project" value="InterPro"/>
</dbReference>
<dbReference type="InterPro" id="IPR045279">
    <property type="entry name" value="ARR-like"/>
</dbReference>
<evidence type="ECO:0000256" key="6">
    <source>
        <dbReference type="SAM" id="MobiDB-lite"/>
    </source>
</evidence>
<feature type="compositionally biased region" description="Basic and acidic residues" evidence="6">
    <location>
        <begin position="90"/>
        <end position="100"/>
    </location>
</feature>
<dbReference type="AlphaFoldDB" id="A0AAN7L4V9"/>
<feature type="domain" description="Response regulatory" evidence="7">
    <location>
        <begin position="1"/>
        <end position="76"/>
    </location>
</feature>
<evidence type="ECO:0000256" key="1">
    <source>
        <dbReference type="ARBA" id="ARBA00023012"/>
    </source>
</evidence>
<evidence type="ECO:0000256" key="4">
    <source>
        <dbReference type="ARBA" id="ARBA00023242"/>
    </source>
</evidence>
<dbReference type="GO" id="GO:0000160">
    <property type="term" value="P:phosphorelay signal transduction system"/>
    <property type="evidence" value="ECO:0007669"/>
    <property type="project" value="UniProtKB-KW"/>
</dbReference>
<dbReference type="InterPro" id="IPR001789">
    <property type="entry name" value="Sig_transdc_resp-reg_receiver"/>
</dbReference>
<evidence type="ECO:0000256" key="2">
    <source>
        <dbReference type="ARBA" id="ARBA00023015"/>
    </source>
</evidence>
<proteinExistence type="predicted"/>
<dbReference type="PROSITE" id="PS50110">
    <property type="entry name" value="RESPONSE_REGULATORY"/>
    <property type="match status" value="1"/>
</dbReference>
<keyword evidence="2" id="KW-0805">Transcription regulation</keyword>
<dbReference type="SUPFAM" id="SSF52172">
    <property type="entry name" value="CheY-like"/>
    <property type="match status" value="1"/>
</dbReference>
<dbReference type="EMBL" id="JAXIOK010000001">
    <property type="protein sequence ID" value="KAK4779667.1"/>
    <property type="molecule type" value="Genomic_DNA"/>
</dbReference>
<evidence type="ECO:0000259" key="7">
    <source>
        <dbReference type="PROSITE" id="PS50110"/>
    </source>
</evidence>
<feature type="region of interest" description="Disordered" evidence="6">
    <location>
        <begin position="74"/>
        <end position="131"/>
    </location>
</feature>
<protein>
    <recommendedName>
        <fullName evidence="7">Response regulatory domain-containing protein</fullName>
    </recommendedName>
</protein>
<dbReference type="PANTHER" id="PTHR43874">
    <property type="entry name" value="TWO-COMPONENT RESPONSE REGULATOR"/>
    <property type="match status" value="1"/>
</dbReference>
<dbReference type="InterPro" id="IPR011006">
    <property type="entry name" value="CheY-like_superfamily"/>
</dbReference>
<keyword evidence="3" id="KW-0804">Transcription</keyword>
<evidence type="ECO:0000313" key="8">
    <source>
        <dbReference type="EMBL" id="KAK4779667.1"/>
    </source>
</evidence>
<gene>
    <name evidence="8" type="ORF">SAY87_015773</name>
</gene>